<dbReference type="Proteomes" id="UP000789405">
    <property type="component" value="Unassembled WGS sequence"/>
</dbReference>
<evidence type="ECO:0000313" key="2">
    <source>
        <dbReference type="Proteomes" id="UP000789405"/>
    </source>
</evidence>
<proteinExistence type="predicted"/>
<evidence type="ECO:0000313" key="1">
    <source>
        <dbReference type="EMBL" id="CAG8678245.1"/>
    </source>
</evidence>
<dbReference type="EMBL" id="CAJVPY010007294">
    <property type="protein sequence ID" value="CAG8678245.1"/>
    <property type="molecule type" value="Genomic_DNA"/>
</dbReference>
<protein>
    <submittedName>
        <fullName evidence="1">20279_t:CDS:1</fullName>
    </submittedName>
</protein>
<sequence>MFYNEVQSISHSSDQIVLNKITFSVNNQQFCIKYNDNQQNENLKKLAIVYAMDEQHISRDAYWAITRIKQDLPKEWVISRMKQWIDSQVQ</sequence>
<name>A0A9N9EKR7_9GLOM</name>
<feature type="non-terminal residue" evidence="1">
    <location>
        <position position="1"/>
    </location>
</feature>
<dbReference type="AlphaFoldDB" id="A0A9N9EKR7"/>
<organism evidence="1 2">
    <name type="scientific">Dentiscutata erythropus</name>
    <dbReference type="NCBI Taxonomy" id="1348616"/>
    <lineage>
        <taxon>Eukaryota</taxon>
        <taxon>Fungi</taxon>
        <taxon>Fungi incertae sedis</taxon>
        <taxon>Mucoromycota</taxon>
        <taxon>Glomeromycotina</taxon>
        <taxon>Glomeromycetes</taxon>
        <taxon>Diversisporales</taxon>
        <taxon>Gigasporaceae</taxon>
        <taxon>Dentiscutata</taxon>
    </lineage>
</organism>
<reference evidence="1" key="1">
    <citation type="submission" date="2021-06" db="EMBL/GenBank/DDBJ databases">
        <authorList>
            <person name="Kallberg Y."/>
            <person name="Tangrot J."/>
            <person name="Rosling A."/>
        </authorList>
    </citation>
    <scope>NUCLEOTIDE SEQUENCE</scope>
    <source>
        <strain evidence="1">MA453B</strain>
    </source>
</reference>
<comment type="caution">
    <text evidence="1">The sequence shown here is derived from an EMBL/GenBank/DDBJ whole genome shotgun (WGS) entry which is preliminary data.</text>
</comment>
<gene>
    <name evidence="1" type="ORF">DERYTH_LOCUS11644</name>
</gene>
<accession>A0A9N9EKR7</accession>
<keyword evidence="2" id="KW-1185">Reference proteome</keyword>
<dbReference type="OrthoDB" id="2434739at2759"/>